<evidence type="ECO:0000313" key="2">
    <source>
        <dbReference type="EMBL" id="MDR0182059.1"/>
    </source>
</evidence>
<sequence length="115" mass="11807">MSEPMLSSLLLAAAFVAALAGMGWLALAMPSHAQQVWGEVPPARIARALRGLGASGLVTALALCLAADHASMASLVWVMTLATSALVVAFALSTRPAWLRGLAPWVRIATKSAAS</sequence>
<name>A0ABU1CA39_9GAMM</name>
<feature type="transmembrane region" description="Helical" evidence="1">
    <location>
        <begin position="74"/>
        <end position="92"/>
    </location>
</feature>
<accession>A0ABU1CA39</accession>
<dbReference type="Pfam" id="PF11804">
    <property type="entry name" value="DUF3325"/>
    <property type="match status" value="1"/>
</dbReference>
<comment type="caution">
    <text evidence="2">The sequence shown here is derived from an EMBL/GenBank/DDBJ whole genome shotgun (WGS) entry which is preliminary data.</text>
</comment>
<proteinExistence type="predicted"/>
<evidence type="ECO:0000313" key="3">
    <source>
        <dbReference type="Proteomes" id="UP001233535"/>
    </source>
</evidence>
<evidence type="ECO:0000256" key="1">
    <source>
        <dbReference type="SAM" id="Phobius"/>
    </source>
</evidence>
<keyword evidence="3" id="KW-1185">Reference proteome</keyword>
<organism evidence="2 3">
    <name type="scientific">Lysobacter arvi</name>
    <dbReference type="NCBI Taxonomy" id="3038776"/>
    <lineage>
        <taxon>Bacteria</taxon>
        <taxon>Pseudomonadati</taxon>
        <taxon>Pseudomonadota</taxon>
        <taxon>Gammaproteobacteria</taxon>
        <taxon>Lysobacterales</taxon>
        <taxon>Lysobacteraceae</taxon>
        <taxon>Lysobacter</taxon>
    </lineage>
</organism>
<protein>
    <submittedName>
        <fullName evidence="2">DUF3325 domain-containing protein</fullName>
    </submittedName>
</protein>
<dbReference type="EMBL" id="JARUHG010000001">
    <property type="protein sequence ID" value="MDR0182059.1"/>
    <property type="molecule type" value="Genomic_DNA"/>
</dbReference>
<keyword evidence="1" id="KW-0812">Transmembrane</keyword>
<keyword evidence="1" id="KW-0472">Membrane</keyword>
<reference evidence="2 3" key="1">
    <citation type="submission" date="2023-04" db="EMBL/GenBank/DDBJ databases">
        <title>Lysobacter sp. strain UC isolated from soil sample.</title>
        <authorList>
            <person name="Choksket S."/>
            <person name="Harshvardhan F."/>
            <person name="Rana R."/>
            <person name="Patil P.B."/>
            <person name="Korpole S."/>
        </authorList>
    </citation>
    <scope>NUCLEOTIDE SEQUENCE [LARGE SCALE GENOMIC DNA]</scope>
    <source>
        <strain evidence="2 3">UC</strain>
    </source>
</reference>
<feature type="transmembrane region" description="Helical" evidence="1">
    <location>
        <begin position="48"/>
        <end position="67"/>
    </location>
</feature>
<dbReference type="Proteomes" id="UP001233535">
    <property type="component" value="Unassembled WGS sequence"/>
</dbReference>
<dbReference type="InterPro" id="IPR021762">
    <property type="entry name" value="DUF3325"/>
</dbReference>
<gene>
    <name evidence="2" type="ORF">P8609_03625</name>
</gene>
<keyword evidence="1" id="KW-1133">Transmembrane helix</keyword>
<dbReference type="RefSeq" id="WP_309261220.1">
    <property type="nucleotide sequence ID" value="NZ_JARUHG010000001.1"/>
</dbReference>